<dbReference type="InterPro" id="IPR006685">
    <property type="entry name" value="MscS_channel_2nd"/>
</dbReference>
<comment type="similarity">
    <text evidence="2">Belongs to the MscS (TC 1.A.23) family.</text>
</comment>
<evidence type="ECO:0000256" key="7">
    <source>
        <dbReference type="SAM" id="Phobius"/>
    </source>
</evidence>
<evidence type="ECO:0000256" key="4">
    <source>
        <dbReference type="ARBA" id="ARBA00022692"/>
    </source>
</evidence>
<reference evidence="11 12" key="1">
    <citation type="journal article" date="2015" name="MBio">
        <title>Genome-Resolved Metagenomic Analysis Reveals Roles for Candidate Phyla and Other Microbial Community Members in Biogeochemical Transformations in Oil Reservoirs.</title>
        <authorList>
            <person name="Hu P."/>
            <person name="Tom L."/>
            <person name="Singh A."/>
            <person name="Thomas B.C."/>
            <person name="Baker B.J."/>
            <person name="Piceno Y.M."/>
            <person name="Andersen G.L."/>
            <person name="Banfield J.F."/>
        </authorList>
    </citation>
    <scope>NUCLEOTIDE SEQUENCE [LARGE SCALE GENOMIC DNA]</scope>
    <source>
        <strain evidence="11">46_26</strain>
    </source>
</reference>
<evidence type="ECO:0000259" key="9">
    <source>
        <dbReference type="Pfam" id="PF21082"/>
    </source>
</evidence>
<feature type="domain" description="Mechanosensitive ion channel MscS C-terminal" evidence="9">
    <location>
        <begin position="161"/>
        <end position="240"/>
    </location>
</feature>
<feature type="domain" description="Mechanosensitive ion channel MscS" evidence="8">
    <location>
        <begin position="88"/>
        <end position="150"/>
    </location>
</feature>
<comment type="caution">
    <text evidence="11">The sequence shown here is derived from an EMBL/GenBank/DDBJ whole genome shotgun (WGS) entry which is preliminary data.</text>
</comment>
<dbReference type="AlphaFoldDB" id="A0A117L388"/>
<dbReference type="InterPro" id="IPR049142">
    <property type="entry name" value="MS_channel_1st"/>
</dbReference>
<dbReference type="InterPro" id="IPR049278">
    <property type="entry name" value="MS_channel_C"/>
</dbReference>
<dbReference type="Pfam" id="PF21088">
    <property type="entry name" value="MS_channel_1st"/>
    <property type="match status" value="1"/>
</dbReference>
<dbReference type="PANTHER" id="PTHR30221">
    <property type="entry name" value="SMALL-CONDUCTANCE MECHANOSENSITIVE CHANNEL"/>
    <property type="match status" value="1"/>
</dbReference>
<dbReference type="PATRIC" id="fig|93930.3.peg.1471"/>
<evidence type="ECO:0000313" key="11">
    <source>
        <dbReference type="EMBL" id="KUK23288.1"/>
    </source>
</evidence>
<dbReference type="SUPFAM" id="SSF82861">
    <property type="entry name" value="Mechanosensitive channel protein MscS (YggB), transmembrane region"/>
    <property type="match status" value="1"/>
</dbReference>
<name>A0A117L388_9THEM</name>
<feature type="domain" description="Mechanosensitive ion channel transmembrane helices 2/3" evidence="10">
    <location>
        <begin position="50"/>
        <end position="86"/>
    </location>
</feature>
<organism evidence="11 12">
    <name type="scientific">Thermotoga petrophila</name>
    <dbReference type="NCBI Taxonomy" id="93929"/>
    <lineage>
        <taxon>Bacteria</taxon>
        <taxon>Thermotogati</taxon>
        <taxon>Thermotogota</taxon>
        <taxon>Thermotogae</taxon>
        <taxon>Thermotogales</taxon>
        <taxon>Thermotogaceae</taxon>
        <taxon>Thermotoga</taxon>
    </lineage>
</organism>
<evidence type="ECO:0000259" key="10">
    <source>
        <dbReference type="Pfam" id="PF21088"/>
    </source>
</evidence>
<dbReference type="Pfam" id="PF00924">
    <property type="entry name" value="MS_channel_2nd"/>
    <property type="match status" value="1"/>
</dbReference>
<keyword evidence="3" id="KW-1003">Cell membrane</keyword>
<dbReference type="Gene3D" id="1.10.287.1260">
    <property type="match status" value="1"/>
</dbReference>
<evidence type="ECO:0000256" key="2">
    <source>
        <dbReference type="ARBA" id="ARBA00008017"/>
    </source>
</evidence>
<dbReference type="Proteomes" id="UP000058636">
    <property type="component" value="Unassembled WGS sequence"/>
</dbReference>
<dbReference type="GO" id="GO:0008381">
    <property type="term" value="F:mechanosensitive monoatomic ion channel activity"/>
    <property type="evidence" value="ECO:0007669"/>
    <property type="project" value="InterPro"/>
</dbReference>
<dbReference type="PANTHER" id="PTHR30221:SF1">
    <property type="entry name" value="SMALL-CONDUCTANCE MECHANOSENSITIVE CHANNEL"/>
    <property type="match status" value="1"/>
</dbReference>
<dbReference type="InterPro" id="IPR023408">
    <property type="entry name" value="MscS_beta-dom_sf"/>
</dbReference>
<evidence type="ECO:0000259" key="8">
    <source>
        <dbReference type="Pfam" id="PF00924"/>
    </source>
</evidence>
<comment type="subcellular location">
    <subcellularLocation>
        <location evidence="1">Cell membrane</location>
        <topology evidence="1">Multi-pass membrane protein</topology>
    </subcellularLocation>
</comment>
<dbReference type="InterPro" id="IPR011014">
    <property type="entry name" value="MscS_channel_TM-2"/>
</dbReference>
<dbReference type="SUPFAM" id="SSF50182">
    <property type="entry name" value="Sm-like ribonucleoproteins"/>
    <property type="match status" value="1"/>
</dbReference>
<evidence type="ECO:0000256" key="6">
    <source>
        <dbReference type="ARBA" id="ARBA00023136"/>
    </source>
</evidence>
<evidence type="ECO:0000256" key="5">
    <source>
        <dbReference type="ARBA" id="ARBA00022989"/>
    </source>
</evidence>
<sequence>MLTRLILTAVTVVVSYLVFKWLFKLIEKSVEKLGKELQMRNTLRFFLGLIISVIAVMIILDIWDLSFAPLLAGVGIGGLVIGLALQEPLANFFSGLFLLVSRAVKEGEALEAGGVSGTVEVVNLNHTVIRTWDGRRVMIPNKAVWNDKIIHFWPSNVRRQEIVVGVPYSADLRKVVEIFQKALEDEETVEKDPAPAIVFSAFNSSSIDFIIRFWVNRDNFFEGMKRLAFRIKDYLEKEGIYIPFPQLDVHFDEEFIRAWKHEGSENKS</sequence>
<gene>
    <name evidence="11" type="ORF">XD57_0627</name>
</gene>
<protein>
    <submittedName>
        <fullName evidence="11">MscS Mechanosensitive ion channel</fullName>
    </submittedName>
</protein>
<evidence type="ECO:0000256" key="3">
    <source>
        <dbReference type="ARBA" id="ARBA00022475"/>
    </source>
</evidence>
<dbReference type="GO" id="GO:0005886">
    <property type="term" value="C:plasma membrane"/>
    <property type="evidence" value="ECO:0007669"/>
    <property type="project" value="UniProtKB-SubCell"/>
</dbReference>
<dbReference type="Gene3D" id="3.30.70.100">
    <property type="match status" value="1"/>
</dbReference>
<dbReference type="Gene3D" id="2.30.30.60">
    <property type="match status" value="1"/>
</dbReference>
<feature type="transmembrane region" description="Helical" evidence="7">
    <location>
        <begin position="43"/>
        <end position="60"/>
    </location>
</feature>
<keyword evidence="6 7" id="KW-0472">Membrane</keyword>
<dbReference type="EMBL" id="LGFG01000035">
    <property type="protein sequence ID" value="KUK23288.1"/>
    <property type="molecule type" value="Genomic_DNA"/>
</dbReference>
<keyword evidence="4 7" id="KW-0812">Transmembrane</keyword>
<evidence type="ECO:0000256" key="1">
    <source>
        <dbReference type="ARBA" id="ARBA00004651"/>
    </source>
</evidence>
<dbReference type="InterPro" id="IPR010920">
    <property type="entry name" value="LSM_dom_sf"/>
</dbReference>
<proteinExistence type="inferred from homology"/>
<dbReference type="InterPro" id="IPR045275">
    <property type="entry name" value="MscS_archaea/bacteria_type"/>
</dbReference>
<accession>A0A117L388</accession>
<dbReference type="SUPFAM" id="SSF82689">
    <property type="entry name" value="Mechanosensitive channel protein MscS (YggB), C-terminal domain"/>
    <property type="match status" value="1"/>
</dbReference>
<keyword evidence="5 7" id="KW-1133">Transmembrane helix</keyword>
<dbReference type="InterPro" id="IPR011066">
    <property type="entry name" value="MscS_channel_C_sf"/>
</dbReference>
<feature type="transmembrane region" description="Helical" evidence="7">
    <location>
        <begin position="6"/>
        <end position="23"/>
    </location>
</feature>
<evidence type="ECO:0000313" key="12">
    <source>
        <dbReference type="Proteomes" id="UP000058636"/>
    </source>
</evidence>
<dbReference type="Pfam" id="PF21082">
    <property type="entry name" value="MS_channel_3rd"/>
    <property type="match status" value="1"/>
</dbReference>